<dbReference type="SMART" id="SM00119">
    <property type="entry name" value="HECTc"/>
    <property type="match status" value="1"/>
</dbReference>
<feature type="active site" description="Glycyl thioester intermediate" evidence="6">
    <location>
        <position position="1712"/>
    </location>
</feature>
<evidence type="ECO:0000313" key="10">
    <source>
        <dbReference type="Proteomes" id="UP001360560"/>
    </source>
</evidence>
<organism evidence="9 10">
    <name type="scientific">Saccharomycopsis crataegensis</name>
    <dbReference type="NCBI Taxonomy" id="43959"/>
    <lineage>
        <taxon>Eukaryota</taxon>
        <taxon>Fungi</taxon>
        <taxon>Dikarya</taxon>
        <taxon>Ascomycota</taxon>
        <taxon>Saccharomycotina</taxon>
        <taxon>Saccharomycetes</taxon>
        <taxon>Saccharomycopsidaceae</taxon>
        <taxon>Saccharomycopsis</taxon>
    </lineage>
</organism>
<evidence type="ECO:0000313" key="9">
    <source>
        <dbReference type="EMBL" id="GMM32802.1"/>
    </source>
</evidence>
<gene>
    <name evidence="9" type="ORF">DASC09_001270</name>
</gene>
<feature type="compositionally biased region" description="Low complexity" evidence="7">
    <location>
        <begin position="1074"/>
        <end position="1084"/>
    </location>
</feature>
<dbReference type="GO" id="GO:0061630">
    <property type="term" value="F:ubiquitin protein ligase activity"/>
    <property type="evidence" value="ECO:0007669"/>
    <property type="project" value="UniProtKB-EC"/>
</dbReference>
<keyword evidence="10" id="KW-1185">Reference proteome</keyword>
<name>A0AAV5QDH3_9ASCO</name>
<accession>A0AAV5QDH3</accession>
<dbReference type="GeneID" id="90070781"/>
<evidence type="ECO:0000256" key="3">
    <source>
        <dbReference type="ARBA" id="ARBA00012485"/>
    </source>
</evidence>
<dbReference type="GO" id="GO:0016874">
    <property type="term" value="F:ligase activity"/>
    <property type="evidence" value="ECO:0007669"/>
    <property type="project" value="UniProtKB-KW"/>
</dbReference>
<keyword evidence="5 6" id="KW-0833">Ubl conjugation pathway</keyword>
<dbReference type="EC" id="2.3.2.26" evidence="3"/>
<dbReference type="PANTHER" id="PTHR45670">
    <property type="entry name" value="E3 UBIQUITIN-PROTEIN LIGASE TRIP12"/>
    <property type="match status" value="1"/>
</dbReference>
<dbReference type="GO" id="GO:0000209">
    <property type="term" value="P:protein polyubiquitination"/>
    <property type="evidence" value="ECO:0007669"/>
    <property type="project" value="TreeGrafter"/>
</dbReference>
<dbReference type="CDD" id="cd00078">
    <property type="entry name" value="HECTc"/>
    <property type="match status" value="1"/>
</dbReference>
<dbReference type="InterPro" id="IPR035983">
    <property type="entry name" value="Hect_E3_ubiquitin_ligase"/>
</dbReference>
<comment type="caution">
    <text evidence="9">The sequence shown here is derived from an EMBL/GenBank/DDBJ whole genome shotgun (WGS) entry which is preliminary data.</text>
</comment>
<feature type="compositionally biased region" description="Acidic residues" evidence="7">
    <location>
        <begin position="132"/>
        <end position="158"/>
    </location>
</feature>
<comment type="catalytic activity">
    <reaction evidence="1">
        <text>S-ubiquitinyl-[E2 ubiquitin-conjugating enzyme]-L-cysteine + [acceptor protein]-L-lysine = [E2 ubiquitin-conjugating enzyme]-L-cysteine + N(6)-ubiquitinyl-[acceptor protein]-L-lysine.</text>
        <dbReference type="EC" id="2.3.2.26"/>
    </reaction>
</comment>
<feature type="region of interest" description="Disordered" evidence="7">
    <location>
        <begin position="97"/>
        <end position="170"/>
    </location>
</feature>
<feature type="region of interest" description="Disordered" evidence="7">
    <location>
        <begin position="718"/>
        <end position="798"/>
    </location>
</feature>
<dbReference type="InterPro" id="IPR045322">
    <property type="entry name" value="HECTD1/TRIP12-like"/>
</dbReference>
<feature type="compositionally biased region" description="Basic and acidic residues" evidence="7">
    <location>
        <begin position="23"/>
        <end position="39"/>
    </location>
</feature>
<feature type="compositionally biased region" description="Polar residues" evidence="7">
    <location>
        <begin position="60"/>
        <end position="75"/>
    </location>
</feature>
<comment type="similarity">
    <text evidence="2">Belongs to the UPL family. K-HECT subfamily.</text>
</comment>
<dbReference type="GO" id="GO:0016607">
    <property type="term" value="C:nuclear speck"/>
    <property type="evidence" value="ECO:0007669"/>
    <property type="project" value="TreeGrafter"/>
</dbReference>
<dbReference type="Gene3D" id="1.25.10.10">
    <property type="entry name" value="Leucine-rich Repeat Variant"/>
    <property type="match status" value="1"/>
</dbReference>
<evidence type="ECO:0000256" key="5">
    <source>
        <dbReference type="ARBA" id="ARBA00022786"/>
    </source>
</evidence>
<dbReference type="EMBL" id="BTFZ01000001">
    <property type="protein sequence ID" value="GMM32802.1"/>
    <property type="molecule type" value="Genomic_DNA"/>
</dbReference>
<keyword evidence="9" id="KW-0436">Ligase</keyword>
<dbReference type="InterPro" id="IPR000569">
    <property type="entry name" value="HECT_dom"/>
</dbReference>
<dbReference type="PANTHER" id="PTHR45670:SF1">
    <property type="entry name" value="E3 UBIQUITIN-PROTEIN LIGASE HECTD1"/>
    <property type="match status" value="1"/>
</dbReference>
<feature type="compositionally biased region" description="Low complexity" evidence="7">
    <location>
        <begin position="739"/>
        <end position="749"/>
    </location>
</feature>
<evidence type="ECO:0000256" key="6">
    <source>
        <dbReference type="PROSITE-ProRule" id="PRU00104"/>
    </source>
</evidence>
<proteinExistence type="inferred from homology"/>
<feature type="compositionally biased region" description="Basic and acidic residues" evidence="7">
    <location>
        <begin position="1"/>
        <end position="16"/>
    </location>
</feature>
<evidence type="ECO:0000259" key="8">
    <source>
        <dbReference type="PROSITE" id="PS50237"/>
    </source>
</evidence>
<feature type="compositionally biased region" description="Basic and acidic residues" evidence="7">
    <location>
        <begin position="1085"/>
        <end position="1094"/>
    </location>
</feature>
<dbReference type="SUPFAM" id="SSF56204">
    <property type="entry name" value="Hect, E3 ligase catalytic domain"/>
    <property type="match status" value="1"/>
</dbReference>
<feature type="domain" description="HECT" evidence="8">
    <location>
        <begin position="1386"/>
        <end position="1745"/>
    </location>
</feature>
<evidence type="ECO:0000256" key="1">
    <source>
        <dbReference type="ARBA" id="ARBA00000885"/>
    </source>
</evidence>
<dbReference type="SUPFAM" id="SSF48371">
    <property type="entry name" value="ARM repeat"/>
    <property type="match status" value="1"/>
</dbReference>
<dbReference type="FunFam" id="3.30.2410.10:FF:000007">
    <property type="entry name" value="Putative E3 ubiquitin-protein ligase HECTD1"/>
    <property type="match status" value="1"/>
</dbReference>
<evidence type="ECO:0000256" key="2">
    <source>
        <dbReference type="ARBA" id="ARBA00006331"/>
    </source>
</evidence>
<sequence>MSGKGDAKASKTRVLEESGDTQDTQRMKDEKMHRSRNEDVDMTNADDDISEEEGLLRLSHQYQKSKSFSNDQSASGDEVDEDKSMSNSYYKRSIHYGSDDASEFIHENDHGSDGDENMDDTEDYHYNQRHDEEDEQEDDEDEGRDDEDEEEEINEDGAFDPFNGSGSGRISGNDIRSRLLSEMFPEAANFFSALSGGGTSGINGLIDGLSRRDDPFLILETLNELSDRLLVTNSLTEAGVPVTKLSKALISILNDPFLTGELEVQLVACRCIYNLWEVNPDYAYTLVSVGAIEAIQPKLMEISYIDLAEQCLQTLEVISRSSGKRILSTGCLSACVQYLDFFTIHAQRKALIIAANSCVGIKGDSLDSINEVFPILSRVAVEYSDTIAVENALVAICGILNSFKDSPLSLEKLVKPELLRRMLDIISASSSRKSTKGDGVSSSSTVVLNLATVNKSLTALASISSASPKISFMLINECEVGKFFNKALGRDYDAKSSSIEVLMKTSKDLFIKVLNFICSLLPVVTVDSNEEYSRFCGYFSMLTDARSKINSERKELFNSEKNSNDLNSFANHALPLLVDMHSASVDFEVRRRILLAIIRLASIANFKKISTGPQSINSITSLLTSVVIQAKNALENDFSSANINHPAKEVRKNASLYVLFLGTLIVVDLFTKKYSSIFLKEFDREGLFSNISTSHDICLKILETYNSESDNRADSKALNIESDNGNAPDDENSTKEEQGNNFEEGVYNENEGEDEDENEEEEEGNEEDDVDNENNEEEEDDDDVDVDDDDDDGDEDDDVEFAINRFGSSHYQNENNLADVDANNFSFAGHNDIAMINMIAELLSSISQDYTNAKHSSSLEMLPHIKLHKEVVTTLKNSELIKTYSYDQWLGLWKKLAQSLDSDGVVISSYELISSGIIDTLNIIFGANNTNCVGRLGSPCCDSFIHIFVRKQFVGEEVPLNLLVNKLQEGLGRVESFEILTSGSSNAGLRDSQSSTNKALSMAKQIKLRLSCDDESGSLPENYKTLMLSTHAVATFKSINNFLKNRILLFSRLTDAVFGSPTNRTSSGNERRVSSSSRRTSINSRVRDDSRSDADGDEIIDDIDEEYAAADDEIAECAIEEDNEEEDGGEDSADINPSDKWYLEFSINGEVVPLETTIYGAIYKSLQMDPNNEGTLRHVNTSNIWNTTHAIKFRRVSQPPERPADVIHEDGKYISKTGSNDLEALGDASSVQILKLLKCLFLINNSVKNNSGANDSLFLNWKLTAKLNRQLEEPLIVVSGTLPGWSVHITRQFPFIFPLNTRLFFLHSTSFGYSRLIEKWKLKNNESQSNSNTNNAIAELGRPNRHKIRISRKHILQSGIKLLELYASHSSVLEIEYFNEEGSGLGPTLEFYSVISKEFQKKSLKMWRGSLDNLTDSSYVMYQNGLFPAPMSNVMQSGAIGKKILSLFKMLGKLVGRSLLDGRLVDFAFNEVFFQIAGLIDEAGAVEYDGAIRSVLFDRLRVVDKDLASSLQYLQKFIDEYEENATLYAYPDQVKVDGATLEDLSLSFVLPGYPDFELVDGGADIPVMMSNVDDYISKVIDATVGGGVCRQIKAFIEGFSQVIPYNAVTIFTPTELIEMFGNGEEDWSFETLCSSIHANHGYNTDSESFVRLLEVMVSFDKDERRKFLQFLTGSPKLPIGGFKALRPEFTVVRKPSEDGMSADDFLPSVMTCANYLKLPEYSSKEKMRERIIQAINEGLGAFLLS</sequence>
<dbReference type="InterPro" id="IPR016024">
    <property type="entry name" value="ARM-type_fold"/>
</dbReference>
<protein>
    <recommendedName>
        <fullName evidence="3">HECT-type E3 ubiquitin transferase</fullName>
        <ecNumber evidence="3">2.3.2.26</ecNumber>
    </recommendedName>
</protein>
<dbReference type="RefSeq" id="XP_064849802.1">
    <property type="nucleotide sequence ID" value="XM_064993730.1"/>
</dbReference>
<dbReference type="Gene3D" id="3.90.1750.10">
    <property type="entry name" value="Hect, E3 ligase catalytic domains"/>
    <property type="match status" value="1"/>
</dbReference>
<dbReference type="Gene3D" id="3.30.2410.10">
    <property type="entry name" value="Hect, E3 ligase catalytic domain"/>
    <property type="match status" value="1"/>
</dbReference>
<dbReference type="Pfam" id="PF25579">
    <property type="entry name" value="TPR_TRIP12_N"/>
    <property type="match status" value="1"/>
</dbReference>
<dbReference type="Pfam" id="PF00632">
    <property type="entry name" value="HECT"/>
    <property type="match status" value="1"/>
</dbReference>
<feature type="compositionally biased region" description="Basic and acidic residues" evidence="7">
    <location>
        <begin position="103"/>
        <end position="113"/>
    </location>
</feature>
<feature type="compositionally biased region" description="Acidic residues" evidence="7">
    <location>
        <begin position="750"/>
        <end position="798"/>
    </location>
</feature>
<dbReference type="GO" id="GO:0043161">
    <property type="term" value="P:proteasome-mediated ubiquitin-dependent protein catabolic process"/>
    <property type="evidence" value="ECO:0007669"/>
    <property type="project" value="TreeGrafter"/>
</dbReference>
<dbReference type="PROSITE" id="PS50237">
    <property type="entry name" value="HECT"/>
    <property type="match status" value="1"/>
</dbReference>
<feature type="region of interest" description="Disordered" evidence="7">
    <location>
        <begin position="1060"/>
        <end position="1097"/>
    </location>
</feature>
<evidence type="ECO:0000256" key="4">
    <source>
        <dbReference type="ARBA" id="ARBA00022679"/>
    </source>
</evidence>
<reference evidence="9 10" key="1">
    <citation type="journal article" date="2023" name="Elife">
        <title>Identification of key yeast species and microbe-microbe interactions impacting larval growth of Drosophila in the wild.</title>
        <authorList>
            <person name="Mure A."/>
            <person name="Sugiura Y."/>
            <person name="Maeda R."/>
            <person name="Honda K."/>
            <person name="Sakurai N."/>
            <person name="Takahashi Y."/>
            <person name="Watada M."/>
            <person name="Katoh T."/>
            <person name="Gotoh A."/>
            <person name="Gotoh Y."/>
            <person name="Taniguchi I."/>
            <person name="Nakamura K."/>
            <person name="Hayashi T."/>
            <person name="Katayama T."/>
            <person name="Uemura T."/>
            <person name="Hattori Y."/>
        </authorList>
    </citation>
    <scope>NUCLEOTIDE SEQUENCE [LARGE SCALE GENOMIC DNA]</scope>
    <source>
        <strain evidence="9 10">SC-9</strain>
    </source>
</reference>
<feature type="region of interest" description="Disordered" evidence="7">
    <location>
        <begin position="1"/>
        <end position="85"/>
    </location>
</feature>
<dbReference type="InterPro" id="IPR011989">
    <property type="entry name" value="ARM-like"/>
</dbReference>
<dbReference type="Proteomes" id="UP001360560">
    <property type="component" value="Unassembled WGS sequence"/>
</dbReference>
<evidence type="ECO:0000256" key="7">
    <source>
        <dbReference type="SAM" id="MobiDB-lite"/>
    </source>
</evidence>
<feature type="compositionally biased region" description="Acidic residues" evidence="7">
    <location>
        <begin position="40"/>
        <end position="53"/>
    </location>
</feature>
<keyword evidence="4" id="KW-0808">Transferase</keyword>
<dbReference type="InterPro" id="IPR057948">
    <property type="entry name" value="TPR_TRIP12_N"/>
</dbReference>